<dbReference type="SMART" id="SM00408">
    <property type="entry name" value="IGc2"/>
    <property type="match status" value="1"/>
</dbReference>
<dbReference type="PANTHER" id="PTHR14334:SF1">
    <property type="entry name" value="B-CELL ANTIGEN RECEPTOR COMPLEX-ASSOCIATED PROTEIN ALPHA CHAIN"/>
    <property type="match status" value="1"/>
</dbReference>
<dbReference type="SUPFAM" id="SSF48726">
    <property type="entry name" value="Immunoglobulin"/>
    <property type="match status" value="1"/>
</dbReference>
<keyword evidence="1" id="KW-0393">Immunoglobulin domain</keyword>
<dbReference type="eggNOG" id="ENOG502S1DI">
    <property type="taxonomic scope" value="Eukaryota"/>
</dbReference>
<name>H3ADD4_LATCH</name>
<evidence type="ECO:0000259" key="4">
    <source>
        <dbReference type="PROSITE" id="PS50835"/>
    </source>
</evidence>
<proteinExistence type="predicted"/>
<evidence type="ECO:0000313" key="5">
    <source>
        <dbReference type="Ensembl" id="ENSLACP00000007655.1"/>
    </source>
</evidence>
<dbReference type="HOGENOM" id="CLU_106774_0_0_1"/>
<dbReference type="InterPro" id="IPR003598">
    <property type="entry name" value="Ig_sub2"/>
</dbReference>
<dbReference type="InterPro" id="IPR036179">
    <property type="entry name" value="Ig-like_dom_sf"/>
</dbReference>
<dbReference type="AlphaFoldDB" id="H3ADD4"/>
<dbReference type="FunCoup" id="H3ADD4">
    <property type="interactions" value="259"/>
</dbReference>
<dbReference type="InterPro" id="IPR007110">
    <property type="entry name" value="Ig-like_dom"/>
</dbReference>
<keyword evidence="2" id="KW-0472">Membrane</keyword>
<dbReference type="InParanoid" id="H3ADD4"/>
<dbReference type="Pfam" id="PF07686">
    <property type="entry name" value="V-set"/>
    <property type="match status" value="1"/>
</dbReference>
<dbReference type="Proteomes" id="UP000008672">
    <property type="component" value="Unassembled WGS sequence"/>
</dbReference>
<dbReference type="OMA" id="GQSCGTF"/>
<dbReference type="InterPro" id="IPR013106">
    <property type="entry name" value="Ig_V-set"/>
</dbReference>
<dbReference type="GO" id="GO:0050853">
    <property type="term" value="P:B cell receptor signaling pathway"/>
    <property type="evidence" value="ECO:0007669"/>
    <property type="project" value="TreeGrafter"/>
</dbReference>
<gene>
    <name evidence="5" type="primary">CD79A</name>
</gene>
<feature type="signal peptide" evidence="3">
    <location>
        <begin position="1"/>
        <end position="22"/>
    </location>
</feature>
<protein>
    <submittedName>
        <fullName evidence="5">CD79a molecule</fullName>
    </submittedName>
</protein>
<dbReference type="EMBL" id="AFYH01099451">
    <property type="status" value="NOT_ANNOTATED_CDS"/>
    <property type="molecule type" value="Genomic_DNA"/>
</dbReference>
<feature type="domain" description="Ig-like" evidence="4">
    <location>
        <begin position="7"/>
        <end position="124"/>
    </location>
</feature>
<feature type="chain" id="PRO_5003579845" evidence="3">
    <location>
        <begin position="23"/>
        <end position="227"/>
    </location>
</feature>
<reference evidence="5" key="3">
    <citation type="submission" date="2025-09" db="UniProtKB">
        <authorList>
            <consortium name="Ensembl"/>
        </authorList>
    </citation>
    <scope>IDENTIFICATION</scope>
</reference>
<evidence type="ECO:0000256" key="2">
    <source>
        <dbReference type="SAM" id="Phobius"/>
    </source>
</evidence>
<reference evidence="5" key="2">
    <citation type="submission" date="2025-08" db="UniProtKB">
        <authorList>
            <consortium name="Ensembl"/>
        </authorList>
    </citation>
    <scope>IDENTIFICATION</scope>
</reference>
<feature type="transmembrane region" description="Helical" evidence="2">
    <location>
        <begin position="145"/>
        <end position="166"/>
    </location>
</feature>
<dbReference type="STRING" id="7897.ENSLACP00000007655"/>
<dbReference type="GO" id="GO:0009897">
    <property type="term" value="C:external side of plasma membrane"/>
    <property type="evidence" value="ECO:0007669"/>
    <property type="project" value="TreeGrafter"/>
</dbReference>
<dbReference type="PROSITE" id="PS50835">
    <property type="entry name" value="IG_LIKE"/>
    <property type="match status" value="1"/>
</dbReference>
<organism evidence="5 6">
    <name type="scientific">Latimeria chalumnae</name>
    <name type="common">Coelacanth</name>
    <dbReference type="NCBI Taxonomy" id="7897"/>
    <lineage>
        <taxon>Eukaryota</taxon>
        <taxon>Metazoa</taxon>
        <taxon>Chordata</taxon>
        <taxon>Craniata</taxon>
        <taxon>Vertebrata</taxon>
        <taxon>Euteleostomi</taxon>
        <taxon>Coelacanthiformes</taxon>
        <taxon>Coelacanthidae</taxon>
        <taxon>Latimeria</taxon>
    </lineage>
</organism>
<evidence type="ECO:0000313" key="6">
    <source>
        <dbReference type="Proteomes" id="UP000008672"/>
    </source>
</evidence>
<dbReference type="InterPro" id="IPR003599">
    <property type="entry name" value="Ig_sub"/>
</dbReference>
<keyword evidence="3" id="KW-0732">Signal</keyword>
<accession>H3ADD4</accession>
<sequence>KMGSHSPKLIIIIIIIITEGYGTVEFSPTPHSVVVNVGKNATLRCEFSGSVKVDVQWKVWNGEQHAMNVTNTTDVRKDQSSLSIVTTSNSSTLHISGAMWKDSGLYKCAVSGDRLEVMNSGTLLLVYKTAPPKFLDLAEATKNNIITVEGILLIILLVIPGTVLLCKKRKQTEKNRKQSCDKNEKDNIYEALDPADVSMYDDITRGLQATYEDVASFQIVETQLEKP</sequence>
<dbReference type="GO" id="GO:0019815">
    <property type="term" value="C:B cell receptor complex"/>
    <property type="evidence" value="ECO:0007669"/>
    <property type="project" value="TreeGrafter"/>
</dbReference>
<dbReference type="Ensembl" id="ENSLACT00000007719.1">
    <property type="protein sequence ID" value="ENSLACP00000007655.1"/>
    <property type="gene ID" value="ENSLACG00000006784.1"/>
</dbReference>
<dbReference type="Gene3D" id="2.60.40.10">
    <property type="entry name" value="Immunoglobulins"/>
    <property type="match status" value="1"/>
</dbReference>
<dbReference type="PANTHER" id="PTHR14334">
    <property type="entry name" value="B-CELL ANTIGEN RECEPTOR COMPLEX-ASSOCIATED PROTEIN"/>
    <property type="match status" value="1"/>
</dbReference>
<keyword evidence="2" id="KW-1133">Transmembrane helix</keyword>
<evidence type="ECO:0000256" key="1">
    <source>
        <dbReference type="ARBA" id="ARBA00023319"/>
    </source>
</evidence>
<evidence type="ECO:0000256" key="3">
    <source>
        <dbReference type="SAM" id="SignalP"/>
    </source>
</evidence>
<keyword evidence="2" id="KW-0812">Transmembrane</keyword>
<dbReference type="InterPro" id="IPR013783">
    <property type="entry name" value="Ig-like_fold"/>
</dbReference>
<dbReference type="EMBL" id="AFYH01099452">
    <property type="status" value="NOT_ANNOTATED_CDS"/>
    <property type="molecule type" value="Genomic_DNA"/>
</dbReference>
<reference evidence="6" key="1">
    <citation type="submission" date="2011-08" db="EMBL/GenBank/DDBJ databases">
        <title>The draft genome of Latimeria chalumnae.</title>
        <authorList>
            <person name="Di Palma F."/>
            <person name="Alfoldi J."/>
            <person name="Johnson J."/>
            <person name="Berlin A."/>
            <person name="Gnerre S."/>
            <person name="Jaffe D."/>
            <person name="MacCallum I."/>
            <person name="Young S."/>
            <person name="Walker B.J."/>
            <person name="Lander E."/>
            <person name="Lindblad-Toh K."/>
        </authorList>
    </citation>
    <scope>NUCLEOTIDE SEQUENCE [LARGE SCALE GENOMIC DNA]</scope>
    <source>
        <strain evidence="6">Wild caught</strain>
    </source>
</reference>
<dbReference type="GO" id="GO:0030183">
    <property type="term" value="P:B cell differentiation"/>
    <property type="evidence" value="ECO:0007669"/>
    <property type="project" value="TreeGrafter"/>
</dbReference>
<keyword evidence="6" id="KW-1185">Reference proteome</keyword>
<dbReference type="SMART" id="SM00409">
    <property type="entry name" value="IG"/>
    <property type="match status" value="1"/>
</dbReference>
<dbReference type="GeneTree" id="ENSGT00940000154363"/>